<keyword evidence="2" id="KW-1185">Reference proteome</keyword>
<accession>A0A6A6CMC7</accession>
<proteinExistence type="predicted"/>
<evidence type="ECO:0000313" key="1">
    <source>
        <dbReference type="EMBL" id="KAF2167310.1"/>
    </source>
</evidence>
<dbReference type="GeneID" id="54559747"/>
<name>A0A6A6CMC7_ZASCE</name>
<dbReference type="RefSeq" id="XP_033668199.1">
    <property type="nucleotide sequence ID" value="XM_033806475.1"/>
</dbReference>
<reference evidence="1" key="1">
    <citation type="journal article" date="2020" name="Stud. Mycol.">
        <title>101 Dothideomycetes genomes: a test case for predicting lifestyles and emergence of pathogens.</title>
        <authorList>
            <person name="Haridas S."/>
            <person name="Albert R."/>
            <person name="Binder M."/>
            <person name="Bloem J."/>
            <person name="Labutti K."/>
            <person name="Salamov A."/>
            <person name="Andreopoulos B."/>
            <person name="Baker S."/>
            <person name="Barry K."/>
            <person name="Bills G."/>
            <person name="Bluhm B."/>
            <person name="Cannon C."/>
            <person name="Castanera R."/>
            <person name="Culley D."/>
            <person name="Daum C."/>
            <person name="Ezra D."/>
            <person name="Gonzalez J."/>
            <person name="Henrissat B."/>
            <person name="Kuo A."/>
            <person name="Liang C."/>
            <person name="Lipzen A."/>
            <person name="Lutzoni F."/>
            <person name="Magnuson J."/>
            <person name="Mondo S."/>
            <person name="Nolan M."/>
            <person name="Ohm R."/>
            <person name="Pangilinan J."/>
            <person name="Park H.-J."/>
            <person name="Ramirez L."/>
            <person name="Alfaro M."/>
            <person name="Sun H."/>
            <person name="Tritt A."/>
            <person name="Yoshinaga Y."/>
            <person name="Zwiers L.-H."/>
            <person name="Turgeon B."/>
            <person name="Goodwin S."/>
            <person name="Spatafora J."/>
            <person name="Crous P."/>
            <person name="Grigoriev I."/>
        </authorList>
    </citation>
    <scope>NUCLEOTIDE SEQUENCE</scope>
    <source>
        <strain evidence="1">ATCC 36951</strain>
    </source>
</reference>
<protein>
    <submittedName>
        <fullName evidence="1">Uncharacterized protein</fullName>
    </submittedName>
</protein>
<dbReference type="AlphaFoldDB" id="A0A6A6CMC7"/>
<dbReference type="EMBL" id="ML993594">
    <property type="protein sequence ID" value="KAF2167310.1"/>
    <property type="molecule type" value="Genomic_DNA"/>
</dbReference>
<gene>
    <name evidence="1" type="ORF">M409DRAFT_22737</name>
</gene>
<evidence type="ECO:0000313" key="2">
    <source>
        <dbReference type="Proteomes" id="UP000799537"/>
    </source>
</evidence>
<sequence>MSQTVFILKVPLVPSIPLITPHQPSAPGNLLRASTYLSYLPKPYAVPKTTNAPQMATTIITAPQHPNTFTYIQYTVTTITASPIPSLAATLTVGMSGQANGTKTTTSEILTCTPSCIQLDSEGRCIQMQGCELKSLRPEGFVQHGEVTKKSAAGRLWRDPGARMAVAVLGVSWVVGAAMLSVF</sequence>
<organism evidence="1 2">
    <name type="scientific">Zasmidium cellare ATCC 36951</name>
    <dbReference type="NCBI Taxonomy" id="1080233"/>
    <lineage>
        <taxon>Eukaryota</taxon>
        <taxon>Fungi</taxon>
        <taxon>Dikarya</taxon>
        <taxon>Ascomycota</taxon>
        <taxon>Pezizomycotina</taxon>
        <taxon>Dothideomycetes</taxon>
        <taxon>Dothideomycetidae</taxon>
        <taxon>Mycosphaerellales</taxon>
        <taxon>Mycosphaerellaceae</taxon>
        <taxon>Zasmidium</taxon>
    </lineage>
</organism>
<dbReference type="Proteomes" id="UP000799537">
    <property type="component" value="Unassembled WGS sequence"/>
</dbReference>